<dbReference type="GO" id="GO:0005576">
    <property type="term" value="C:extracellular region"/>
    <property type="evidence" value="ECO:0007669"/>
    <property type="project" value="UniProtKB-SubCell"/>
</dbReference>
<comment type="subcellular location">
    <subcellularLocation>
        <location evidence="1">Secreted</location>
    </subcellularLocation>
</comment>
<proteinExistence type="inferred from homology"/>
<dbReference type="GO" id="GO:0004190">
    <property type="term" value="F:aspartic-type endopeptidase activity"/>
    <property type="evidence" value="ECO:0007669"/>
    <property type="project" value="UniProtKB-KW"/>
</dbReference>
<dbReference type="InterPro" id="IPR032799">
    <property type="entry name" value="TAXi_C"/>
</dbReference>
<keyword evidence="5 9" id="KW-0732">Signal</keyword>
<reference evidence="11 12" key="1">
    <citation type="submission" date="2024-06" db="EMBL/GenBank/DDBJ databases">
        <title>A chromosome level genome sequence of Diviner's sage (Salvia divinorum).</title>
        <authorList>
            <person name="Ford S.A."/>
            <person name="Ro D.-K."/>
            <person name="Ness R.W."/>
            <person name="Phillips M.A."/>
        </authorList>
    </citation>
    <scope>NUCLEOTIDE SEQUENCE [LARGE SCALE GENOMIC DNA]</scope>
    <source>
        <strain evidence="11">SAF-2024a</strain>
        <tissue evidence="11">Leaf</tissue>
    </source>
</reference>
<evidence type="ECO:0000256" key="7">
    <source>
        <dbReference type="ARBA" id="ARBA00022801"/>
    </source>
</evidence>
<dbReference type="GO" id="GO:0006508">
    <property type="term" value="P:proteolysis"/>
    <property type="evidence" value="ECO:0007669"/>
    <property type="project" value="UniProtKB-KW"/>
</dbReference>
<dbReference type="Pfam" id="PF14541">
    <property type="entry name" value="TAXi_C"/>
    <property type="match status" value="1"/>
</dbReference>
<protein>
    <submittedName>
        <fullName evidence="11">Cathepsin D</fullName>
        <ecNumber evidence="11">3.4.23.5</ecNumber>
    </submittedName>
</protein>
<comment type="caution">
    <text evidence="11">The sequence shown here is derived from an EMBL/GenBank/DDBJ whole genome shotgun (WGS) entry which is preliminary data.</text>
</comment>
<dbReference type="FunFam" id="2.40.70.10:FF:000050">
    <property type="entry name" value="Aspartic proteinase CDR1"/>
    <property type="match status" value="1"/>
</dbReference>
<dbReference type="PANTHER" id="PTHR47967:SF66">
    <property type="entry name" value="ASPARTIC PROTEINASE CDR1-RELATED"/>
    <property type="match status" value="1"/>
</dbReference>
<evidence type="ECO:0000256" key="2">
    <source>
        <dbReference type="ARBA" id="ARBA00007447"/>
    </source>
</evidence>
<dbReference type="PROSITE" id="PS00141">
    <property type="entry name" value="ASP_PROTEASE"/>
    <property type="match status" value="2"/>
</dbReference>
<dbReference type="SUPFAM" id="SSF50630">
    <property type="entry name" value="Acid proteases"/>
    <property type="match status" value="1"/>
</dbReference>
<keyword evidence="4" id="KW-0645">Protease</keyword>
<dbReference type="CDD" id="cd05476">
    <property type="entry name" value="pepsin_A_like_plant"/>
    <property type="match status" value="1"/>
</dbReference>
<dbReference type="Gene3D" id="2.40.70.10">
    <property type="entry name" value="Acid Proteases"/>
    <property type="match status" value="2"/>
</dbReference>
<keyword evidence="6" id="KW-0064">Aspartyl protease</keyword>
<evidence type="ECO:0000313" key="11">
    <source>
        <dbReference type="EMBL" id="KAL1535874.1"/>
    </source>
</evidence>
<evidence type="ECO:0000259" key="10">
    <source>
        <dbReference type="PROSITE" id="PS51767"/>
    </source>
</evidence>
<feature type="domain" description="Peptidase A1" evidence="10">
    <location>
        <begin position="90"/>
        <end position="437"/>
    </location>
</feature>
<evidence type="ECO:0000256" key="6">
    <source>
        <dbReference type="ARBA" id="ARBA00022750"/>
    </source>
</evidence>
<dbReference type="Pfam" id="PF14543">
    <property type="entry name" value="TAXi_N"/>
    <property type="match status" value="1"/>
</dbReference>
<dbReference type="InterPro" id="IPR001969">
    <property type="entry name" value="Aspartic_peptidase_AS"/>
</dbReference>
<dbReference type="InterPro" id="IPR051708">
    <property type="entry name" value="Plant_Aspart_Prot_A1"/>
</dbReference>
<dbReference type="FunFam" id="2.40.70.10:FF:000016">
    <property type="entry name" value="Probable aspartic protease At2g35615"/>
    <property type="match status" value="1"/>
</dbReference>
<accession>A0ABD1FVL0</accession>
<dbReference type="Proteomes" id="UP001567538">
    <property type="component" value="Unassembled WGS sequence"/>
</dbReference>
<dbReference type="AlphaFoldDB" id="A0ABD1FVL0"/>
<evidence type="ECO:0000313" key="12">
    <source>
        <dbReference type="Proteomes" id="UP001567538"/>
    </source>
</evidence>
<evidence type="ECO:0000256" key="9">
    <source>
        <dbReference type="SAM" id="SignalP"/>
    </source>
</evidence>
<dbReference type="EC" id="3.4.23.5" evidence="11"/>
<sequence length="444" mass="47719">MAGAMKLNKIFLACALLSLISIFHATEAAGFSVDLIHRDSLKSPSLHSSSFEHVEATVQRSFNRAKTLIRRDGNSPQEASVDIVPDAGEYLMRFSLGTPKVETLAIADTGSDLTWIQCAPCQKCFKQKAPIFDPSKSSTYKPVPCSSATCKSVRSTSCGVAKATCNYSVQYGDRSYSRGDLATETLTLGANESIPTVIIGCGHVDQGTFGAGASGIVGLGGGKESLIRQMQTSIGGKFSYCLVPINGRSSQPSKMHFGDEAVVSGAGVLTTPIVPKSPDTFYYLTLEGMSVGNKRFYLASSSDEEDEGGDVLQSEEGNIIIDSGTTLTFLPSELYNEVETAVKQQVGLKEISDPARQLNLCYLVTEDFESKIPEITAHFKGADVKLKPYNTFVRTTEKSVCFAFAESTSLGIAIYGNLAQMNYLIGYDLVKKTVSFKPTDCSQA</sequence>
<comment type="similarity">
    <text evidence="2">Belongs to the peptidase A1 family.</text>
</comment>
<evidence type="ECO:0000256" key="5">
    <source>
        <dbReference type="ARBA" id="ARBA00022729"/>
    </source>
</evidence>
<evidence type="ECO:0000256" key="4">
    <source>
        <dbReference type="ARBA" id="ARBA00022670"/>
    </source>
</evidence>
<organism evidence="11 12">
    <name type="scientific">Salvia divinorum</name>
    <name type="common">Maria pastora</name>
    <name type="synonym">Diviner's sage</name>
    <dbReference type="NCBI Taxonomy" id="28513"/>
    <lineage>
        <taxon>Eukaryota</taxon>
        <taxon>Viridiplantae</taxon>
        <taxon>Streptophyta</taxon>
        <taxon>Embryophyta</taxon>
        <taxon>Tracheophyta</taxon>
        <taxon>Spermatophyta</taxon>
        <taxon>Magnoliopsida</taxon>
        <taxon>eudicotyledons</taxon>
        <taxon>Gunneridae</taxon>
        <taxon>Pentapetalae</taxon>
        <taxon>asterids</taxon>
        <taxon>lamiids</taxon>
        <taxon>Lamiales</taxon>
        <taxon>Lamiaceae</taxon>
        <taxon>Nepetoideae</taxon>
        <taxon>Mentheae</taxon>
        <taxon>Salviinae</taxon>
        <taxon>Salvia</taxon>
        <taxon>Salvia subgen. Calosphace</taxon>
    </lineage>
</organism>
<dbReference type="PROSITE" id="PS51767">
    <property type="entry name" value="PEPTIDASE_A1"/>
    <property type="match status" value="1"/>
</dbReference>
<dbReference type="InterPro" id="IPR033121">
    <property type="entry name" value="PEPTIDASE_A1"/>
</dbReference>
<feature type="chain" id="PRO_5044845794" evidence="9">
    <location>
        <begin position="29"/>
        <end position="444"/>
    </location>
</feature>
<keyword evidence="7 11" id="KW-0378">Hydrolase</keyword>
<dbReference type="PANTHER" id="PTHR47967">
    <property type="entry name" value="OS07G0603500 PROTEIN-RELATED"/>
    <property type="match status" value="1"/>
</dbReference>
<keyword evidence="8" id="KW-0325">Glycoprotein</keyword>
<name>A0ABD1FVL0_SALDI</name>
<evidence type="ECO:0000256" key="8">
    <source>
        <dbReference type="ARBA" id="ARBA00023180"/>
    </source>
</evidence>
<keyword evidence="3" id="KW-0964">Secreted</keyword>
<keyword evidence="12" id="KW-1185">Reference proteome</keyword>
<dbReference type="InterPro" id="IPR021109">
    <property type="entry name" value="Peptidase_aspartic_dom_sf"/>
</dbReference>
<dbReference type="InterPro" id="IPR032861">
    <property type="entry name" value="TAXi_N"/>
</dbReference>
<gene>
    <name evidence="11" type="ORF">AAHA92_28600</name>
</gene>
<dbReference type="InterPro" id="IPR034161">
    <property type="entry name" value="Pepsin-like_plant"/>
</dbReference>
<dbReference type="EMBL" id="JBEAFC010000011">
    <property type="protein sequence ID" value="KAL1535874.1"/>
    <property type="molecule type" value="Genomic_DNA"/>
</dbReference>
<evidence type="ECO:0000256" key="3">
    <source>
        <dbReference type="ARBA" id="ARBA00022525"/>
    </source>
</evidence>
<evidence type="ECO:0000256" key="1">
    <source>
        <dbReference type="ARBA" id="ARBA00004613"/>
    </source>
</evidence>
<feature type="signal peptide" evidence="9">
    <location>
        <begin position="1"/>
        <end position="28"/>
    </location>
</feature>